<name>D7BNJ7_ARCHD</name>
<protein>
    <recommendedName>
        <fullName evidence="3">N-acetyltransferase domain-containing protein</fullName>
    </recommendedName>
</protein>
<dbReference type="SUPFAM" id="SSF55729">
    <property type="entry name" value="Acyl-CoA N-acyltransferases (Nat)"/>
    <property type="match status" value="2"/>
</dbReference>
<evidence type="ECO:0000256" key="1">
    <source>
        <dbReference type="ARBA" id="ARBA00022679"/>
    </source>
</evidence>
<evidence type="ECO:0000313" key="4">
    <source>
        <dbReference type="EMBL" id="ADH92496.1"/>
    </source>
</evidence>
<sequence length="347" mass="38762">MPDPTSSQLRSRSFAERLDAPAHVRLPGSHLGLTWRALTREDLPAFIDLMASTADSPLGFVPAIERTITYWYDELTAQPHCSDILSGWDGQGKLQAMACVRVNDKPLSELQAEVTAVVRPDWVGRGIGRALLEWQDDRARQLLAMHPSDLPVSIRALVPERNGSRRRLLAAGGFTPISYITDVTTRTSCEHHEVSKQARERLAAQGFTIQPYTADVDMELRRLHNRLILALERYQPLSSAAWQAKLSRADHDFSFLLIKDQQLVGYTLAEQIPEISALRIYYYGIERALRRQGIGTDLMLSVLGPAYDAQISTVAAPVVSRQGKVPESLVDHGFAPELREIVYSIDI</sequence>
<dbReference type="CDD" id="cd04301">
    <property type="entry name" value="NAT_SF"/>
    <property type="match status" value="1"/>
</dbReference>
<proteinExistence type="predicted"/>
<dbReference type="AlphaFoldDB" id="D7BNJ7"/>
<evidence type="ECO:0000256" key="2">
    <source>
        <dbReference type="ARBA" id="ARBA00023315"/>
    </source>
</evidence>
<dbReference type="InterPro" id="IPR000182">
    <property type="entry name" value="GNAT_dom"/>
</dbReference>
<evidence type="ECO:0000259" key="3">
    <source>
        <dbReference type="PROSITE" id="PS51186"/>
    </source>
</evidence>
<dbReference type="STRING" id="644284.Arch_0764"/>
<keyword evidence="1" id="KW-0808">Transferase</keyword>
<dbReference type="eggNOG" id="COG0454">
    <property type="taxonomic scope" value="Bacteria"/>
</dbReference>
<keyword evidence="5" id="KW-1185">Reference proteome</keyword>
<dbReference type="PANTHER" id="PTHR43877">
    <property type="entry name" value="AMINOALKYLPHOSPHONATE N-ACETYLTRANSFERASE-RELATED-RELATED"/>
    <property type="match status" value="1"/>
</dbReference>
<dbReference type="Gene3D" id="3.40.630.30">
    <property type="match status" value="1"/>
</dbReference>
<dbReference type="PROSITE" id="PS51186">
    <property type="entry name" value="GNAT"/>
    <property type="match status" value="1"/>
</dbReference>
<feature type="domain" description="N-acetyltransferase" evidence="3">
    <location>
        <begin position="33"/>
        <end position="232"/>
    </location>
</feature>
<gene>
    <name evidence="4" type="ordered locus">Arch_0764</name>
</gene>
<dbReference type="KEGG" id="ahe:Arch_0764"/>
<dbReference type="PANTHER" id="PTHR43877:SF1">
    <property type="entry name" value="ACETYLTRANSFERASE"/>
    <property type="match status" value="1"/>
</dbReference>
<dbReference type="Proteomes" id="UP000000376">
    <property type="component" value="Chromosome"/>
</dbReference>
<dbReference type="InterPro" id="IPR016181">
    <property type="entry name" value="Acyl_CoA_acyltransferase"/>
</dbReference>
<organism evidence="4 5">
    <name type="scientific">Arcanobacterium haemolyticum (strain ATCC 9345 / DSM 20595 / CCM 5947 / CCUG 17215 / LMG 16163 / NBRC 15585 / NCTC 8452 / 11018)</name>
    <dbReference type="NCBI Taxonomy" id="644284"/>
    <lineage>
        <taxon>Bacteria</taxon>
        <taxon>Bacillati</taxon>
        <taxon>Actinomycetota</taxon>
        <taxon>Actinomycetes</taxon>
        <taxon>Actinomycetales</taxon>
        <taxon>Actinomycetaceae</taxon>
        <taxon>Arcanobacterium</taxon>
    </lineage>
</organism>
<reference evidence="4 5" key="1">
    <citation type="journal article" date="2010" name="Stand. Genomic Sci.">
        <title>Complete genome sequence of Arcanobacterium haemolyticum type strain (11018).</title>
        <authorList>
            <person name="Yasawong M."/>
            <person name="Teshima H."/>
            <person name="Lapidus A."/>
            <person name="Nolan M."/>
            <person name="Lucas S."/>
            <person name="Glavina Del Rio T."/>
            <person name="Tice H."/>
            <person name="Cheng J."/>
            <person name="Bruce D."/>
            <person name="Detter C."/>
            <person name="Tapia R."/>
            <person name="Han C."/>
            <person name="Goodwin L."/>
            <person name="Pitluck S."/>
            <person name="Liolios K."/>
            <person name="Ivanova N."/>
            <person name="Mavromatis K."/>
            <person name="Mikhailova N."/>
            <person name="Pati A."/>
            <person name="Chen A."/>
            <person name="Palaniappan K."/>
            <person name="Land M."/>
            <person name="Hauser L."/>
            <person name="Chang Y."/>
            <person name="Jeffries C."/>
            <person name="Rohde M."/>
            <person name="Sikorski J."/>
            <person name="Pukall R."/>
            <person name="Goker M."/>
            <person name="Woyke T."/>
            <person name="Bristow J."/>
            <person name="Eisen J."/>
            <person name="Markowitz V."/>
            <person name="Hugenholtz P."/>
            <person name="Kyrpides N."/>
            <person name="Klenk H."/>
        </authorList>
    </citation>
    <scope>NUCLEOTIDE SEQUENCE [LARGE SCALE GENOMIC DNA]</scope>
    <source>
        <strain evidence="5">ATCC 9345 / DSM 20595 / CCUG 17215 / LMG 16163 / NBRC 15585 / NCTC 8452 / 11018</strain>
    </source>
</reference>
<accession>D7BNJ7</accession>
<evidence type="ECO:0000313" key="5">
    <source>
        <dbReference type="Proteomes" id="UP000000376"/>
    </source>
</evidence>
<dbReference type="RefSeq" id="WP_013169994.1">
    <property type="nucleotide sequence ID" value="NC_014218.1"/>
</dbReference>
<dbReference type="Pfam" id="PF00583">
    <property type="entry name" value="Acetyltransf_1"/>
    <property type="match status" value="1"/>
</dbReference>
<dbReference type="GO" id="GO:0016747">
    <property type="term" value="F:acyltransferase activity, transferring groups other than amino-acyl groups"/>
    <property type="evidence" value="ECO:0007669"/>
    <property type="project" value="InterPro"/>
</dbReference>
<dbReference type="eggNOG" id="COG0456">
    <property type="taxonomic scope" value="Bacteria"/>
</dbReference>
<dbReference type="HOGENOM" id="CLU_056890_0_1_11"/>
<dbReference type="EMBL" id="CP002045">
    <property type="protein sequence ID" value="ADH92496.1"/>
    <property type="molecule type" value="Genomic_DNA"/>
</dbReference>
<dbReference type="InterPro" id="IPR050832">
    <property type="entry name" value="Bact_Acetyltransf"/>
</dbReference>
<keyword evidence="2" id="KW-0012">Acyltransferase</keyword>